<sequence length="234" mass="27872">MRTLFFYGVKFCLVMSVIVFCGCTFYVLDPQYYKARKYAKDYSGTYVLNKELYDEIVQKQKDSKANKTENLKLEEQLFSQIKHGRNEEWLQKREYYLELAYKHSGYYNEKNAQRLFVLDTIHNKEKKDRVLSNGNTYYNGAYSYDGAIEIPESLRMKIGGLTTKNMKFQQVVYPQFFYIDDHGKAHLISIGILYRYVNINRVYGLKEDAHIESVFANGEWLYLRKNKVRYIDLE</sequence>
<proteinExistence type="predicted"/>
<reference evidence="2 3" key="1">
    <citation type="journal article" date="2014" name="Genome Announc.">
        <title>Draft genome sequences of eight enterohepatic helicobacter species isolated from both laboratory and wild rodents.</title>
        <authorList>
            <person name="Sheh A."/>
            <person name="Shen Z."/>
            <person name="Fox J.G."/>
        </authorList>
    </citation>
    <scope>NUCLEOTIDE SEQUENCE [LARGE SCALE GENOMIC DNA]</scope>
    <source>
        <strain evidence="2 3">ATCC 700114</strain>
    </source>
</reference>
<feature type="transmembrane region" description="Helical" evidence="1">
    <location>
        <begin position="6"/>
        <end position="28"/>
    </location>
</feature>
<accession>A0A4U8S949</accession>
<evidence type="ECO:0000313" key="3">
    <source>
        <dbReference type="Proteomes" id="UP000029878"/>
    </source>
</evidence>
<keyword evidence="1" id="KW-0812">Transmembrane</keyword>
<dbReference type="AlphaFoldDB" id="A0A4U8S949"/>
<dbReference type="RefSeq" id="WP_034345783.1">
    <property type="nucleotide sequence ID" value="NZ_FZNG01000024.1"/>
</dbReference>
<evidence type="ECO:0000256" key="1">
    <source>
        <dbReference type="SAM" id="Phobius"/>
    </source>
</evidence>
<keyword evidence="1" id="KW-0472">Membrane</keyword>
<dbReference type="PROSITE" id="PS51257">
    <property type="entry name" value="PROKAR_LIPOPROTEIN"/>
    <property type="match status" value="1"/>
</dbReference>
<organism evidence="2 3">
    <name type="scientific">Helicobacter trogontum</name>
    <dbReference type="NCBI Taxonomy" id="50960"/>
    <lineage>
        <taxon>Bacteria</taxon>
        <taxon>Pseudomonadati</taxon>
        <taxon>Campylobacterota</taxon>
        <taxon>Epsilonproteobacteria</taxon>
        <taxon>Campylobacterales</taxon>
        <taxon>Helicobacteraceae</taxon>
        <taxon>Helicobacter</taxon>
    </lineage>
</organism>
<dbReference type="Proteomes" id="UP000029878">
    <property type="component" value="Unassembled WGS sequence"/>
</dbReference>
<keyword evidence="1" id="KW-1133">Transmembrane helix</keyword>
<dbReference type="EMBL" id="JRPL02000021">
    <property type="protein sequence ID" value="TLD82475.1"/>
    <property type="molecule type" value="Genomic_DNA"/>
</dbReference>
<dbReference type="OrthoDB" id="5328727at2"/>
<evidence type="ECO:0008006" key="4">
    <source>
        <dbReference type="Google" id="ProtNLM"/>
    </source>
</evidence>
<name>A0A4U8S949_9HELI</name>
<evidence type="ECO:0000313" key="2">
    <source>
        <dbReference type="EMBL" id="TLD82475.1"/>
    </source>
</evidence>
<protein>
    <recommendedName>
        <fullName evidence="4">Lipoprotein</fullName>
    </recommendedName>
</protein>
<gene>
    <name evidence="2" type="ORF">LS81_008045</name>
</gene>
<comment type="caution">
    <text evidence="2">The sequence shown here is derived from an EMBL/GenBank/DDBJ whole genome shotgun (WGS) entry which is preliminary data.</text>
</comment>